<organism evidence="2 3">
    <name type="scientific">Puccinia graminis f. sp. tritici</name>
    <dbReference type="NCBI Taxonomy" id="56615"/>
    <lineage>
        <taxon>Eukaryota</taxon>
        <taxon>Fungi</taxon>
        <taxon>Dikarya</taxon>
        <taxon>Basidiomycota</taxon>
        <taxon>Pucciniomycotina</taxon>
        <taxon>Pucciniomycetes</taxon>
        <taxon>Pucciniales</taxon>
        <taxon>Pucciniaceae</taxon>
        <taxon>Puccinia</taxon>
    </lineage>
</organism>
<sequence length="92" mass="10130">MPRHQNHVYLGDHRISHFEEGDGLASRDDSGHPARAAYPARLGPLLSSLLCTSVSLSLSLSLYSQAESQSVPAPKPEHRRGRSSRQMDILPE</sequence>
<accession>A0A5B0PIE2</accession>
<feature type="region of interest" description="Disordered" evidence="1">
    <location>
        <begin position="65"/>
        <end position="92"/>
    </location>
</feature>
<comment type="caution">
    <text evidence="2">The sequence shown here is derived from an EMBL/GenBank/DDBJ whole genome shotgun (WGS) entry which is preliminary data.</text>
</comment>
<dbReference type="AlphaFoldDB" id="A0A5B0PIE2"/>
<gene>
    <name evidence="2" type="ORF">PGTUg99_021098</name>
</gene>
<dbReference type="EMBL" id="VDEP01000340">
    <property type="protein sequence ID" value="KAA1100552.1"/>
    <property type="molecule type" value="Genomic_DNA"/>
</dbReference>
<evidence type="ECO:0000313" key="2">
    <source>
        <dbReference type="EMBL" id="KAA1100552.1"/>
    </source>
</evidence>
<reference evidence="2 3" key="1">
    <citation type="submission" date="2019-05" db="EMBL/GenBank/DDBJ databases">
        <title>Emergence of the Ug99 lineage of the wheat stem rust pathogen through somatic hybridization.</title>
        <authorList>
            <person name="Li F."/>
            <person name="Upadhyaya N.M."/>
            <person name="Sperschneider J."/>
            <person name="Matny O."/>
            <person name="Nguyen-Phuc H."/>
            <person name="Mago R."/>
            <person name="Raley C."/>
            <person name="Miller M.E."/>
            <person name="Silverstein K.A.T."/>
            <person name="Henningsen E."/>
            <person name="Hirsch C.D."/>
            <person name="Visser B."/>
            <person name="Pretorius Z.A."/>
            <person name="Steffenson B.J."/>
            <person name="Schwessinger B."/>
            <person name="Dodds P.N."/>
            <person name="Figueroa M."/>
        </authorList>
    </citation>
    <scope>NUCLEOTIDE SEQUENCE [LARGE SCALE GENOMIC DNA]</scope>
    <source>
        <strain evidence="2 3">Ug99</strain>
    </source>
</reference>
<name>A0A5B0PIE2_PUCGR</name>
<protein>
    <submittedName>
        <fullName evidence="2">Uncharacterized protein</fullName>
    </submittedName>
</protein>
<evidence type="ECO:0000313" key="3">
    <source>
        <dbReference type="Proteomes" id="UP000325313"/>
    </source>
</evidence>
<proteinExistence type="predicted"/>
<dbReference type="Proteomes" id="UP000325313">
    <property type="component" value="Unassembled WGS sequence"/>
</dbReference>
<evidence type="ECO:0000256" key="1">
    <source>
        <dbReference type="SAM" id="MobiDB-lite"/>
    </source>
</evidence>